<evidence type="ECO:0000256" key="2">
    <source>
        <dbReference type="SAM" id="Phobius"/>
    </source>
</evidence>
<dbReference type="Gramene" id="KMS99196">
    <property type="protein sequence ID" value="KMS99196"/>
    <property type="gene ID" value="BVRB_2g047110"/>
</dbReference>
<dbReference type="AlphaFoldDB" id="A0A0J8BE65"/>
<evidence type="ECO:0000313" key="5">
    <source>
        <dbReference type="Proteomes" id="UP000035740"/>
    </source>
</evidence>
<reference evidence="4 5" key="1">
    <citation type="journal article" date="2014" name="Nature">
        <title>The genome of the recently domesticated crop plant sugar beet (Beta vulgaris).</title>
        <authorList>
            <person name="Dohm J.C."/>
            <person name="Minoche A.E."/>
            <person name="Holtgrawe D."/>
            <person name="Capella-Gutierrez S."/>
            <person name="Zakrzewski F."/>
            <person name="Tafer H."/>
            <person name="Rupp O."/>
            <person name="Sorensen T.R."/>
            <person name="Stracke R."/>
            <person name="Reinhardt R."/>
            <person name="Goesmann A."/>
            <person name="Kraft T."/>
            <person name="Schulz B."/>
            <person name="Stadler P.F."/>
            <person name="Schmidt T."/>
            <person name="Gabaldon T."/>
            <person name="Lehrach H."/>
            <person name="Weisshaar B."/>
            <person name="Himmelbauer H."/>
        </authorList>
    </citation>
    <scope>NUCLEOTIDE SEQUENCE [LARGE SCALE GENOMIC DNA]</scope>
    <source>
        <tissue evidence="4">Taproot</tissue>
    </source>
</reference>
<feature type="transmembrane region" description="Helical" evidence="2">
    <location>
        <begin position="62"/>
        <end position="84"/>
    </location>
</feature>
<dbReference type="PROSITE" id="PS50053">
    <property type="entry name" value="UBIQUITIN_2"/>
    <property type="match status" value="1"/>
</dbReference>
<name>A0A0J8BE65_BETVV</name>
<feature type="compositionally biased region" description="Basic and acidic residues" evidence="1">
    <location>
        <begin position="9"/>
        <end position="19"/>
    </location>
</feature>
<dbReference type="InterPro" id="IPR029071">
    <property type="entry name" value="Ubiquitin-like_domsf"/>
</dbReference>
<organism evidence="4 5">
    <name type="scientific">Beta vulgaris subsp. vulgaris</name>
    <name type="common">Beet</name>
    <dbReference type="NCBI Taxonomy" id="3555"/>
    <lineage>
        <taxon>Eukaryota</taxon>
        <taxon>Viridiplantae</taxon>
        <taxon>Streptophyta</taxon>
        <taxon>Embryophyta</taxon>
        <taxon>Tracheophyta</taxon>
        <taxon>Spermatophyta</taxon>
        <taxon>Magnoliopsida</taxon>
        <taxon>eudicotyledons</taxon>
        <taxon>Gunneridae</taxon>
        <taxon>Pentapetalae</taxon>
        <taxon>Caryophyllales</taxon>
        <taxon>Chenopodiaceae</taxon>
        <taxon>Betoideae</taxon>
        <taxon>Beta</taxon>
    </lineage>
</organism>
<gene>
    <name evidence="4" type="ORF">BVRB_2g047110</name>
</gene>
<sequence>MASDDSPTEEIHDADEARGKAKKSKAKKRNSTHPPYFEQHLVFAGKQLEDGRTLADYNIQKGYFLSPCFSFLILLLLSLNYFYWF</sequence>
<feature type="region of interest" description="Disordered" evidence="1">
    <location>
        <begin position="1"/>
        <end position="34"/>
    </location>
</feature>
<keyword evidence="5" id="KW-1185">Reference proteome</keyword>
<dbReference type="Proteomes" id="UP000035740">
    <property type="component" value="Unassembled WGS sequence"/>
</dbReference>
<feature type="compositionally biased region" description="Basic residues" evidence="1">
    <location>
        <begin position="20"/>
        <end position="31"/>
    </location>
</feature>
<dbReference type="EMBL" id="KQ090227">
    <property type="protein sequence ID" value="KMS99196.1"/>
    <property type="molecule type" value="Genomic_DNA"/>
</dbReference>
<keyword evidence="2" id="KW-0472">Membrane</keyword>
<keyword evidence="2" id="KW-1133">Transmembrane helix</keyword>
<proteinExistence type="predicted"/>
<evidence type="ECO:0000313" key="4">
    <source>
        <dbReference type="EMBL" id="KMS99196.1"/>
    </source>
</evidence>
<keyword evidence="2" id="KW-0812">Transmembrane</keyword>
<dbReference type="InterPro" id="IPR019956">
    <property type="entry name" value="Ubiquitin_dom"/>
</dbReference>
<dbReference type="PRINTS" id="PR00348">
    <property type="entry name" value="UBIQUITIN"/>
</dbReference>
<dbReference type="SUPFAM" id="SSF54236">
    <property type="entry name" value="Ubiquitin-like"/>
    <property type="match status" value="1"/>
</dbReference>
<accession>A0A0J8BE65</accession>
<dbReference type="InterPro" id="IPR000626">
    <property type="entry name" value="Ubiquitin-like_dom"/>
</dbReference>
<evidence type="ECO:0000259" key="3">
    <source>
        <dbReference type="PROSITE" id="PS50053"/>
    </source>
</evidence>
<evidence type="ECO:0000256" key="1">
    <source>
        <dbReference type="SAM" id="MobiDB-lite"/>
    </source>
</evidence>
<dbReference type="Gene3D" id="3.10.20.90">
    <property type="entry name" value="Phosphatidylinositol 3-kinase Catalytic Subunit, Chain A, domain 1"/>
    <property type="match status" value="1"/>
</dbReference>
<feature type="domain" description="Ubiquitin-like" evidence="3">
    <location>
        <begin position="35"/>
        <end position="62"/>
    </location>
</feature>
<protein>
    <recommendedName>
        <fullName evidence="3">Ubiquitin-like domain-containing protein</fullName>
    </recommendedName>
</protein>
<dbReference type="OrthoDB" id="5597619at2759"/>
<dbReference type="Pfam" id="PF00240">
    <property type="entry name" value="ubiquitin"/>
    <property type="match status" value="1"/>
</dbReference>